<proteinExistence type="predicted"/>
<protein>
    <submittedName>
        <fullName evidence="1">Uncharacterized protein</fullName>
    </submittedName>
</protein>
<accession>A0A8S5MMG6</accession>
<evidence type="ECO:0000313" key="1">
    <source>
        <dbReference type="EMBL" id="DAD83354.1"/>
    </source>
</evidence>
<dbReference type="EMBL" id="BK014934">
    <property type="protein sequence ID" value="DAD83354.1"/>
    <property type="molecule type" value="Genomic_DNA"/>
</dbReference>
<sequence>MIVKSIQITDNDINIAYQKPSATGLTDVFTIKSKDDPRLELMQAFSRLQAIMKKNFEFLEEFNIPFVVRQFKFKYGVIEDVVEKVSVEGIIQDANSTDELKFKTDWLSVEYVDRTFAISVQDLIDECVKFIMGNRAQDSLFIDEE</sequence>
<name>A0A8S5MMG6_9CAUD</name>
<organism evidence="1">
    <name type="scientific">Siphoviridae sp. ctckx14</name>
    <dbReference type="NCBI Taxonomy" id="2826396"/>
    <lineage>
        <taxon>Viruses</taxon>
        <taxon>Duplodnaviria</taxon>
        <taxon>Heunggongvirae</taxon>
        <taxon>Uroviricota</taxon>
        <taxon>Caudoviricetes</taxon>
    </lineage>
</organism>
<reference evidence="1" key="1">
    <citation type="journal article" date="2021" name="Proc. Natl. Acad. Sci. U.S.A.">
        <title>A Catalog of Tens of Thousands of Viruses from Human Metagenomes Reveals Hidden Associations with Chronic Diseases.</title>
        <authorList>
            <person name="Tisza M.J."/>
            <person name="Buck C.B."/>
        </authorList>
    </citation>
    <scope>NUCLEOTIDE SEQUENCE</scope>
    <source>
        <strain evidence="1">Ctckx14</strain>
    </source>
</reference>